<comment type="caution">
    <text evidence="1">The sequence shown here is derived from an EMBL/GenBank/DDBJ whole genome shotgun (WGS) entry which is preliminary data.</text>
</comment>
<dbReference type="Gene3D" id="3.40.50.300">
    <property type="entry name" value="P-loop containing nucleotide triphosphate hydrolases"/>
    <property type="match status" value="1"/>
</dbReference>
<dbReference type="AlphaFoldDB" id="A0A1G1VAW5"/>
<dbReference type="EMBL" id="MHCC01000027">
    <property type="protein sequence ID" value="OGY12523.1"/>
    <property type="molecule type" value="Genomic_DNA"/>
</dbReference>
<dbReference type="SUPFAM" id="SSF52540">
    <property type="entry name" value="P-loop containing nucleoside triphosphate hydrolases"/>
    <property type="match status" value="1"/>
</dbReference>
<evidence type="ECO:0000313" key="2">
    <source>
        <dbReference type="Proteomes" id="UP000178659"/>
    </source>
</evidence>
<name>A0A1G1VAW5_9BACT</name>
<evidence type="ECO:0000313" key="1">
    <source>
        <dbReference type="EMBL" id="OGY12523.1"/>
    </source>
</evidence>
<dbReference type="Proteomes" id="UP000178659">
    <property type="component" value="Unassembled WGS sequence"/>
</dbReference>
<sequence>MINNKFELEIEDSLKPIDIKVLTWSEFKAQTYEEPKWIVEGLVPEKGLVAIAGSPESCKSLFSNYLAATVARGNTLFDLYKTIQVPVLLIDQENLEPWLQKRLSDFIEQDDIPLHIYPKQEWVFNVDDQCVFDEVLKYIDKHKIGLVIIDTLRFIHNKDENSSTEMKPVFDRLRQLTEETAVIFIHHNKKTDKFSRRRVDGEDMMGSIIIRGCVDSQLTLTKLSDVAESVTKIKVTQTKSRYTRPIPSFALTLEETDTGLGFVYQGVVEEDKLKKDEAKEAVLSLLEQTLTRQEIIDQVIQAKTCSKRTVESALSELIKEKKVTRSTTKPFYYSLLKEEQLSVPQFADTHIDYGVAESLSQANKTSDQLTDGELLDIFPGATIEGVPRA</sequence>
<accession>A0A1G1VAW5</accession>
<dbReference type="InterPro" id="IPR027417">
    <property type="entry name" value="P-loop_NTPase"/>
</dbReference>
<reference evidence="1 2" key="1">
    <citation type="journal article" date="2016" name="Nat. Commun.">
        <title>Thousands of microbial genomes shed light on interconnected biogeochemical processes in an aquifer system.</title>
        <authorList>
            <person name="Anantharaman K."/>
            <person name="Brown C.T."/>
            <person name="Hug L.A."/>
            <person name="Sharon I."/>
            <person name="Castelle C.J."/>
            <person name="Probst A.J."/>
            <person name="Thomas B.C."/>
            <person name="Singh A."/>
            <person name="Wilkins M.J."/>
            <person name="Karaoz U."/>
            <person name="Brodie E.L."/>
            <person name="Williams K.H."/>
            <person name="Hubbard S.S."/>
            <person name="Banfield J.F."/>
        </authorList>
    </citation>
    <scope>NUCLEOTIDE SEQUENCE [LARGE SCALE GENOMIC DNA]</scope>
</reference>
<proteinExistence type="predicted"/>
<protein>
    <recommendedName>
        <fullName evidence="3">AAA+ ATPase domain-containing protein</fullName>
    </recommendedName>
</protein>
<organism evidence="1 2">
    <name type="scientific">Candidatus Blackburnbacteria bacterium RIFCSPLOWO2_01_FULL_40_20</name>
    <dbReference type="NCBI Taxonomy" id="1797519"/>
    <lineage>
        <taxon>Bacteria</taxon>
        <taxon>Candidatus Blackburniibacteriota</taxon>
    </lineage>
</organism>
<dbReference type="Pfam" id="PF13481">
    <property type="entry name" value="AAA_25"/>
    <property type="match status" value="1"/>
</dbReference>
<gene>
    <name evidence="1" type="ORF">A3A77_00945</name>
</gene>
<evidence type="ECO:0008006" key="3">
    <source>
        <dbReference type="Google" id="ProtNLM"/>
    </source>
</evidence>